<evidence type="ECO:0000256" key="1">
    <source>
        <dbReference type="SAM" id="Phobius"/>
    </source>
</evidence>
<feature type="transmembrane region" description="Helical" evidence="1">
    <location>
        <begin position="12"/>
        <end position="33"/>
    </location>
</feature>
<evidence type="ECO:0000313" key="2">
    <source>
        <dbReference type="EMBL" id="CDH24676.1"/>
    </source>
</evidence>
<comment type="caution">
    <text evidence="2">The sequence shown here is derived from an EMBL/GenBank/DDBJ whole genome shotgun (WGS) entry which is preliminary data.</text>
</comment>
<keyword evidence="1" id="KW-0812">Transmembrane</keyword>
<organism evidence="2 3">
    <name type="scientific">Xenorhabdus bovienii str. kraussei Becker Underwood</name>
    <dbReference type="NCBI Taxonomy" id="1398204"/>
    <lineage>
        <taxon>Bacteria</taxon>
        <taxon>Pseudomonadati</taxon>
        <taxon>Pseudomonadota</taxon>
        <taxon>Gammaproteobacteria</taxon>
        <taxon>Enterobacterales</taxon>
        <taxon>Morganellaceae</taxon>
        <taxon>Xenorhabdus</taxon>
    </lineage>
</organism>
<reference evidence="2" key="1">
    <citation type="submission" date="2013-07" db="EMBL/GenBank/DDBJ databases">
        <title>Sub-species coevolution in mutualistic symbiosis.</title>
        <authorList>
            <person name="Murfin K."/>
            <person name="Klassen J."/>
            <person name="Lee M."/>
            <person name="Forst S."/>
            <person name="Stock P."/>
            <person name="Goodrich-Blair H."/>
        </authorList>
    </citation>
    <scope>NUCLEOTIDE SEQUENCE [LARGE SCALE GENOMIC DNA]</scope>
    <source>
        <strain evidence="2">Kraussei Becker Underwood</strain>
    </source>
</reference>
<gene>
    <name evidence="2" type="ORF">XBKB1_3000004</name>
</gene>
<sequence>MSITLFLFLGGWYHSNVLLFFIDRYFITLLLYYSILVY</sequence>
<proteinExistence type="predicted"/>
<name>A0A077PVD5_XENBV</name>
<accession>A0A077PVD5</accession>
<keyword evidence="1" id="KW-0472">Membrane</keyword>
<dbReference type="EMBL" id="CBSZ010000225">
    <property type="protein sequence ID" value="CDH24676.1"/>
    <property type="molecule type" value="Genomic_DNA"/>
</dbReference>
<dbReference type="Proteomes" id="UP000028493">
    <property type="component" value="Unassembled WGS sequence"/>
</dbReference>
<dbReference type="AlphaFoldDB" id="A0A077PVD5"/>
<evidence type="ECO:0000313" key="3">
    <source>
        <dbReference type="Proteomes" id="UP000028493"/>
    </source>
</evidence>
<dbReference type="HOGENOM" id="CLU_3335022_0_0_6"/>
<protein>
    <submittedName>
        <fullName evidence="2">Uncharacterized protein</fullName>
    </submittedName>
</protein>
<keyword evidence="1" id="KW-1133">Transmembrane helix</keyword>